<dbReference type="Proteomes" id="UP000289738">
    <property type="component" value="Chromosome A09"/>
</dbReference>
<name>A0A445BIP9_ARAHY</name>
<sequence>MEQQLLGYEDMMYRLDEAEHTAGQLDRVDRQSQTKWIVKLTWFHNTICGELEQDATEESLMRYTRGYIMQLIGGILFPDAFDSRVHIRWLPYWRTLTIVAGYRGARLCWHGCTARCAVPWIMVSAIWVGASACCCPGPITIFRCYGPMALILIGFHWLRGIYRPDNARGESKLRHYRSTLNVIEMLNVEWTPYADPQLIGLISPAIAEVVALVAVFCSLLCFAFIEWHQVDRVVRQFGGLQHILTRLLNIDEMHRLYGEVRWFPQLLGGSHELWDAQADHCLHIHHHIDLCPSLPYMSWYLQWAHTEFFGLSDQHLVARGPAHLPSTCSRSTSAR</sequence>
<dbReference type="GO" id="GO:0010073">
    <property type="term" value="P:meristem maintenance"/>
    <property type="evidence" value="ECO:0007669"/>
    <property type="project" value="InterPro"/>
</dbReference>
<proteinExistence type="predicted"/>
<accession>A0A445BIP9</accession>
<protein>
    <recommendedName>
        <fullName evidence="2">Aminotransferase-like plant mobile domain-containing protein</fullName>
    </recommendedName>
</protein>
<dbReference type="PANTHER" id="PTHR46033">
    <property type="entry name" value="PROTEIN MAIN-LIKE 2"/>
    <property type="match status" value="1"/>
</dbReference>
<feature type="domain" description="Aminotransferase-like plant mobile" evidence="2">
    <location>
        <begin position="169"/>
        <end position="251"/>
    </location>
</feature>
<dbReference type="PANTHER" id="PTHR46033:SF8">
    <property type="entry name" value="PROTEIN MAINTENANCE OF MERISTEMS-LIKE"/>
    <property type="match status" value="1"/>
</dbReference>
<comment type="caution">
    <text evidence="3">The sequence shown here is derived from an EMBL/GenBank/DDBJ whole genome shotgun (WGS) entry which is preliminary data.</text>
</comment>
<reference evidence="3 4" key="1">
    <citation type="submission" date="2019-01" db="EMBL/GenBank/DDBJ databases">
        <title>Sequencing of cultivated peanut Arachis hypogaea provides insights into genome evolution and oil improvement.</title>
        <authorList>
            <person name="Chen X."/>
        </authorList>
    </citation>
    <scope>NUCLEOTIDE SEQUENCE [LARGE SCALE GENOMIC DNA]</scope>
    <source>
        <strain evidence="4">cv. Fuhuasheng</strain>
        <tissue evidence="3">Leaves</tissue>
    </source>
</reference>
<organism evidence="3 4">
    <name type="scientific">Arachis hypogaea</name>
    <name type="common">Peanut</name>
    <dbReference type="NCBI Taxonomy" id="3818"/>
    <lineage>
        <taxon>Eukaryota</taxon>
        <taxon>Viridiplantae</taxon>
        <taxon>Streptophyta</taxon>
        <taxon>Embryophyta</taxon>
        <taxon>Tracheophyta</taxon>
        <taxon>Spermatophyta</taxon>
        <taxon>Magnoliopsida</taxon>
        <taxon>eudicotyledons</taxon>
        <taxon>Gunneridae</taxon>
        <taxon>Pentapetalae</taxon>
        <taxon>rosids</taxon>
        <taxon>fabids</taxon>
        <taxon>Fabales</taxon>
        <taxon>Fabaceae</taxon>
        <taxon>Papilionoideae</taxon>
        <taxon>50 kb inversion clade</taxon>
        <taxon>dalbergioids sensu lato</taxon>
        <taxon>Dalbergieae</taxon>
        <taxon>Pterocarpus clade</taxon>
        <taxon>Arachis</taxon>
    </lineage>
</organism>
<evidence type="ECO:0000313" key="4">
    <source>
        <dbReference type="Proteomes" id="UP000289738"/>
    </source>
</evidence>
<keyword evidence="1" id="KW-0812">Transmembrane</keyword>
<evidence type="ECO:0000313" key="3">
    <source>
        <dbReference type="EMBL" id="RYR38534.1"/>
    </source>
</evidence>
<evidence type="ECO:0000259" key="2">
    <source>
        <dbReference type="Pfam" id="PF10536"/>
    </source>
</evidence>
<evidence type="ECO:0000256" key="1">
    <source>
        <dbReference type="SAM" id="Phobius"/>
    </source>
</evidence>
<dbReference type="InterPro" id="IPR044824">
    <property type="entry name" value="MAIN-like"/>
</dbReference>
<dbReference type="Pfam" id="PF10536">
    <property type="entry name" value="PMD"/>
    <property type="match status" value="1"/>
</dbReference>
<dbReference type="InterPro" id="IPR019557">
    <property type="entry name" value="AminoTfrase-like_pln_mobile"/>
</dbReference>
<keyword evidence="1" id="KW-0472">Membrane</keyword>
<keyword evidence="1" id="KW-1133">Transmembrane helix</keyword>
<keyword evidence="4" id="KW-1185">Reference proteome</keyword>
<gene>
    <name evidence="3" type="ORF">Ahy_A09g043579</name>
</gene>
<feature type="transmembrane region" description="Helical" evidence="1">
    <location>
        <begin position="205"/>
        <end position="225"/>
    </location>
</feature>
<dbReference type="EMBL" id="SDMP01000009">
    <property type="protein sequence ID" value="RYR38534.1"/>
    <property type="molecule type" value="Genomic_DNA"/>
</dbReference>
<dbReference type="AlphaFoldDB" id="A0A445BIP9"/>